<dbReference type="SUPFAM" id="SSF56300">
    <property type="entry name" value="Metallo-dependent phosphatases"/>
    <property type="match status" value="1"/>
</dbReference>
<dbReference type="GO" id="GO:0046872">
    <property type="term" value="F:metal ion binding"/>
    <property type="evidence" value="ECO:0007669"/>
    <property type="project" value="InterPro"/>
</dbReference>
<dbReference type="Gene3D" id="3.60.21.10">
    <property type="match status" value="1"/>
</dbReference>
<dbReference type="InterPro" id="IPR008963">
    <property type="entry name" value="Purple_acid_Pase-like_N"/>
</dbReference>
<dbReference type="Gene3D" id="2.60.40.380">
    <property type="entry name" value="Purple acid phosphatase-like, N-terminal"/>
    <property type="match status" value="1"/>
</dbReference>
<dbReference type="CDD" id="cd00839">
    <property type="entry name" value="MPP_PAPs"/>
    <property type="match status" value="1"/>
</dbReference>
<evidence type="ECO:0000256" key="2">
    <source>
        <dbReference type="ARBA" id="ARBA00023180"/>
    </source>
</evidence>
<proteinExistence type="inferred from homology"/>
<feature type="domain" description="Calcineurin-like phosphoesterase" evidence="4">
    <location>
        <begin position="167"/>
        <end position="395"/>
    </location>
</feature>
<dbReference type="InterPro" id="IPR029052">
    <property type="entry name" value="Metallo-depent_PP-like"/>
</dbReference>
<feature type="domain" description="Purple acid phosphatase C-terminal" evidence="5">
    <location>
        <begin position="417"/>
        <end position="478"/>
    </location>
</feature>
<dbReference type="OrthoDB" id="45007at2759"/>
<evidence type="ECO:0000259" key="4">
    <source>
        <dbReference type="Pfam" id="PF00149"/>
    </source>
</evidence>
<dbReference type="STRING" id="1365824.V5E3N3"/>
<dbReference type="Proteomes" id="UP000019377">
    <property type="component" value="Unassembled WGS sequence"/>
</dbReference>
<dbReference type="RefSeq" id="XP_016289780.1">
    <property type="nucleotide sequence ID" value="XM_016439472.1"/>
</dbReference>
<evidence type="ECO:0000256" key="3">
    <source>
        <dbReference type="RuleBase" id="RU361203"/>
    </source>
</evidence>
<dbReference type="GeneID" id="27422184"/>
<sequence>MKSLTVASVLALIAAATSTSAYEYPPIPADKTTPTQTRLSYKSLNAVSVAWNTYQKIDKPCVAYGTDPKKLTKRACSSSSTTYPTSRTWFQNVVLPNLNPKTTYYYKIDSTNSTTLSFKSAAKPGDTSQLVVNAVIDMGVYGLDGYTTTTKRDIPNIPPSLTHSTIDQLVQSKDQYDFVVHPGDFAYADDWYLRPQNLLDGKNAYAAITELFFNQLSYVSSVKPYMASPGNHEAACYEIGYRDGTCPEGQYNFTDYSQRFGPNMPTTFASQSRNNAAKANATKAQSLALPPFWYSYDVGMVHFISLDTETDFPSAPDTANLGAGPYGRMNQQLDFIKTDLASVDRTVTPWVIALGHRPWYSTGESDNVCSECQTAFEDIFYQYGVDLFVAGHVHNLQRQKPTYRNNIDSAGLNNPKAPWHIIAGAAGNIEGLSLAGQRPAYNDFVDDLHNGYARLTFKDKNNLKVDMIHSTNGEVLDSATLYKKHDVQFVQQQVPAKKRSLFARMLGGSVKRDV</sequence>
<dbReference type="OMA" id="FTEFMHR"/>
<feature type="domain" description="Purple acid phosphatase N-terminal" evidence="6">
    <location>
        <begin position="34"/>
        <end position="119"/>
    </location>
</feature>
<dbReference type="Pfam" id="PF00149">
    <property type="entry name" value="Metallophos"/>
    <property type="match status" value="1"/>
</dbReference>
<accession>V5E3N3</accession>
<dbReference type="InterPro" id="IPR041792">
    <property type="entry name" value="MPP_PAP"/>
</dbReference>
<dbReference type="GO" id="GO:0003993">
    <property type="term" value="F:acid phosphatase activity"/>
    <property type="evidence" value="ECO:0007669"/>
    <property type="project" value="UniProtKB-EC"/>
</dbReference>
<dbReference type="SUPFAM" id="SSF49363">
    <property type="entry name" value="Purple acid phosphatase, N-terminal domain"/>
    <property type="match status" value="1"/>
</dbReference>
<feature type="signal peptide" evidence="3">
    <location>
        <begin position="1"/>
        <end position="21"/>
    </location>
</feature>
<gene>
    <name evidence="7" type="ORF">PSEUBRA_SCAF8g02179</name>
</gene>
<evidence type="ECO:0000259" key="6">
    <source>
        <dbReference type="Pfam" id="PF16656"/>
    </source>
</evidence>
<dbReference type="PANTHER" id="PTHR45867">
    <property type="entry name" value="PURPLE ACID PHOSPHATASE"/>
    <property type="match status" value="1"/>
</dbReference>
<evidence type="ECO:0000313" key="8">
    <source>
        <dbReference type="Proteomes" id="UP000019377"/>
    </source>
</evidence>
<dbReference type="InterPro" id="IPR015914">
    <property type="entry name" value="PAPs_N"/>
</dbReference>
<keyword evidence="2" id="KW-0325">Glycoprotein</keyword>
<dbReference type="AlphaFoldDB" id="V5E3N3"/>
<dbReference type="InterPro" id="IPR025733">
    <property type="entry name" value="PAPs_C"/>
</dbReference>
<keyword evidence="3" id="KW-0378">Hydrolase</keyword>
<evidence type="ECO:0000313" key="7">
    <source>
        <dbReference type="EMBL" id="EST04791.1"/>
    </source>
</evidence>
<comment type="catalytic activity">
    <reaction evidence="3">
        <text>a phosphate monoester + H2O = an alcohol + phosphate</text>
        <dbReference type="Rhea" id="RHEA:15017"/>
        <dbReference type="ChEBI" id="CHEBI:15377"/>
        <dbReference type="ChEBI" id="CHEBI:30879"/>
        <dbReference type="ChEBI" id="CHEBI:43474"/>
        <dbReference type="ChEBI" id="CHEBI:67140"/>
        <dbReference type="EC" id="3.1.3.2"/>
    </reaction>
</comment>
<name>V5E3N3_KALBG</name>
<keyword evidence="8" id="KW-1185">Reference proteome</keyword>
<dbReference type="InterPro" id="IPR004843">
    <property type="entry name" value="Calcineurin-like_PHP"/>
</dbReference>
<dbReference type="PANTHER" id="PTHR45867:SF3">
    <property type="entry name" value="ACID PHOSPHATASE TYPE 7"/>
    <property type="match status" value="1"/>
</dbReference>
<comment type="similarity">
    <text evidence="3">Belongs to the metallophosphoesterase superfamily. Purple acid phosphatase family.</text>
</comment>
<evidence type="ECO:0000259" key="5">
    <source>
        <dbReference type="Pfam" id="PF14008"/>
    </source>
</evidence>
<dbReference type="eggNOG" id="KOG1378">
    <property type="taxonomic scope" value="Eukaryota"/>
</dbReference>
<reference evidence="8" key="1">
    <citation type="journal article" date="2013" name="Genome Announc.">
        <title>Draft genome sequence of Pseudozyma brasiliensis sp. nov. strain GHG001, a high producer of endo-1,4-xylanase isolated from an insect pest of sugarcane.</title>
        <authorList>
            <person name="Oliveira J.V.D.C."/>
            <person name="dos Santos R.A.C."/>
            <person name="Borges T.A."/>
            <person name="Riano-Pachon D.M."/>
            <person name="Goldman G.H."/>
        </authorList>
    </citation>
    <scope>NUCLEOTIDE SEQUENCE [LARGE SCALE GENOMIC DNA]</scope>
    <source>
        <strain evidence="8">GHG001</strain>
    </source>
</reference>
<evidence type="ECO:0000256" key="1">
    <source>
        <dbReference type="ARBA" id="ARBA00022729"/>
    </source>
</evidence>
<dbReference type="HOGENOM" id="CLU_013387_2_2_1"/>
<keyword evidence="1 3" id="KW-0732">Signal</keyword>
<dbReference type="Pfam" id="PF14008">
    <property type="entry name" value="Metallophos_C"/>
    <property type="match status" value="1"/>
</dbReference>
<dbReference type="EC" id="3.1.3.2" evidence="3"/>
<dbReference type="Pfam" id="PF16656">
    <property type="entry name" value="Pur_ac_phosph_N"/>
    <property type="match status" value="1"/>
</dbReference>
<dbReference type="EMBL" id="KI545894">
    <property type="protein sequence ID" value="EST04791.1"/>
    <property type="molecule type" value="Genomic_DNA"/>
</dbReference>
<feature type="chain" id="PRO_5005148731" description="Purple acid phosphatase" evidence="3">
    <location>
        <begin position="22"/>
        <end position="514"/>
    </location>
</feature>
<protein>
    <recommendedName>
        <fullName evidence="3">Purple acid phosphatase</fullName>
        <ecNumber evidence="3">3.1.3.2</ecNumber>
    </recommendedName>
</protein>
<organism evidence="7 8">
    <name type="scientific">Kalmanozyma brasiliensis (strain GHG001)</name>
    <name type="common">Yeast</name>
    <name type="synonym">Pseudozyma brasiliensis</name>
    <dbReference type="NCBI Taxonomy" id="1365824"/>
    <lineage>
        <taxon>Eukaryota</taxon>
        <taxon>Fungi</taxon>
        <taxon>Dikarya</taxon>
        <taxon>Basidiomycota</taxon>
        <taxon>Ustilaginomycotina</taxon>
        <taxon>Ustilaginomycetes</taxon>
        <taxon>Ustilaginales</taxon>
        <taxon>Ustilaginaceae</taxon>
        <taxon>Kalmanozyma</taxon>
    </lineage>
</organism>